<name>A0A238TDA4_9NEIS</name>
<proteinExistence type="predicted"/>
<organism evidence="2 3">
    <name type="scientific">Kingella negevensis</name>
    <dbReference type="NCBI Taxonomy" id="1522312"/>
    <lineage>
        <taxon>Bacteria</taxon>
        <taxon>Pseudomonadati</taxon>
        <taxon>Pseudomonadota</taxon>
        <taxon>Betaproteobacteria</taxon>
        <taxon>Neisseriales</taxon>
        <taxon>Neisseriaceae</taxon>
        <taxon>Kingella</taxon>
    </lineage>
</organism>
<evidence type="ECO:0008006" key="4">
    <source>
        <dbReference type="Google" id="ProtNLM"/>
    </source>
</evidence>
<dbReference type="Proteomes" id="UP000215450">
    <property type="component" value="Unassembled WGS sequence"/>
</dbReference>
<gene>
    <name evidence="2" type="ORF">KEBURONENSIS_01343</name>
    <name evidence="1" type="ORF">KEBURONENSIS_01388</name>
</gene>
<reference evidence="1" key="1">
    <citation type="submission" date="2017-05" db="EMBL/GenBank/DDBJ databases">
        <authorList>
            <person name="Song R."/>
            <person name="Chenine A.L."/>
            <person name="Ruprecht R.M."/>
        </authorList>
    </citation>
    <scope>NUCLEOTIDE SEQUENCE</scope>
    <source>
        <strain evidence="1">Kingella_eburonensis</strain>
    </source>
</reference>
<dbReference type="GO" id="GO:0046872">
    <property type="term" value="F:metal ion binding"/>
    <property type="evidence" value="ECO:0007669"/>
    <property type="project" value="InterPro"/>
</dbReference>
<accession>A0A238TDA4</accession>
<dbReference type="OrthoDB" id="8603311at2"/>
<dbReference type="RefSeq" id="WP_095062675.1">
    <property type="nucleotide sequence ID" value="NZ_CP123447.1"/>
</dbReference>
<reference evidence="2 3" key="2">
    <citation type="submission" date="2017-06" db="EMBL/GenBank/DDBJ databases">
        <authorList>
            <person name="Kim H.J."/>
            <person name="Triplett B.A."/>
        </authorList>
    </citation>
    <scope>NUCLEOTIDE SEQUENCE [LARGE SCALE GENOMIC DNA]</scope>
    <source>
        <strain evidence="2">Kingella_eburonensis</strain>
    </source>
</reference>
<evidence type="ECO:0000313" key="1">
    <source>
        <dbReference type="EMBL" id="SMQ12488.1"/>
    </source>
</evidence>
<evidence type="ECO:0000313" key="2">
    <source>
        <dbReference type="EMBL" id="SNB70530.1"/>
    </source>
</evidence>
<dbReference type="EMBL" id="FXUV02000026">
    <property type="protein sequence ID" value="SNB70530.1"/>
    <property type="molecule type" value="Genomic_DNA"/>
</dbReference>
<sequence>MAQSKITVSGLKSKEDGDRLVEKTSSLASVKFVNANHEGGFVIVTHGDDFDEAAFKAAVNAAGFSA</sequence>
<protein>
    <recommendedName>
        <fullName evidence="4">HMA domain-containing protein</fullName>
    </recommendedName>
</protein>
<dbReference type="EMBL" id="FXUV01000023">
    <property type="protein sequence ID" value="SMQ12488.1"/>
    <property type="molecule type" value="Genomic_DNA"/>
</dbReference>
<dbReference type="SUPFAM" id="SSF55008">
    <property type="entry name" value="HMA, heavy metal-associated domain"/>
    <property type="match status" value="1"/>
</dbReference>
<keyword evidence="3" id="KW-1185">Reference proteome</keyword>
<dbReference type="InterPro" id="IPR036163">
    <property type="entry name" value="HMA_dom_sf"/>
</dbReference>
<evidence type="ECO:0000313" key="3">
    <source>
        <dbReference type="Proteomes" id="UP000215450"/>
    </source>
</evidence>
<dbReference type="AlphaFoldDB" id="A0A238TDA4"/>